<dbReference type="Proteomes" id="UP000813427">
    <property type="component" value="Unassembled WGS sequence"/>
</dbReference>
<organism evidence="1 2">
    <name type="scientific">Fusarium tricinctum</name>
    <dbReference type="NCBI Taxonomy" id="61284"/>
    <lineage>
        <taxon>Eukaryota</taxon>
        <taxon>Fungi</taxon>
        <taxon>Dikarya</taxon>
        <taxon>Ascomycota</taxon>
        <taxon>Pezizomycotina</taxon>
        <taxon>Sordariomycetes</taxon>
        <taxon>Hypocreomycetidae</taxon>
        <taxon>Hypocreales</taxon>
        <taxon>Nectriaceae</taxon>
        <taxon>Fusarium</taxon>
        <taxon>Fusarium tricinctum species complex</taxon>
    </lineage>
</organism>
<gene>
    <name evidence="1" type="ORF">BKA59DRAFT_460271</name>
</gene>
<comment type="caution">
    <text evidence="1">The sequence shown here is derived from an EMBL/GenBank/DDBJ whole genome shotgun (WGS) entry which is preliminary data.</text>
</comment>
<accession>A0A8K0RKJ6</accession>
<dbReference type="EMBL" id="JAGPXF010000008">
    <property type="protein sequence ID" value="KAH7232808.1"/>
    <property type="molecule type" value="Genomic_DNA"/>
</dbReference>
<reference evidence="1" key="1">
    <citation type="journal article" date="2021" name="Nat. Commun.">
        <title>Genetic determinants of endophytism in the Arabidopsis root mycobiome.</title>
        <authorList>
            <person name="Mesny F."/>
            <person name="Miyauchi S."/>
            <person name="Thiergart T."/>
            <person name="Pickel B."/>
            <person name="Atanasova L."/>
            <person name="Karlsson M."/>
            <person name="Huettel B."/>
            <person name="Barry K.W."/>
            <person name="Haridas S."/>
            <person name="Chen C."/>
            <person name="Bauer D."/>
            <person name="Andreopoulos W."/>
            <person name="Pangilinan J."/>
            <person name="LaButti K."/>
            <person name="Riley R."/>
            <person name="Lipzen A."/>
            <person name="Clum A."/>
            <person name="Drula E."/>
            <person name="Henrissat B."/>
            <person name="Kohler A."/>
            <person name="Grigoriev I.V."/>
            <person name="Martin F.M."/>
            <person name="Hacquard S."/>
        </authorList>
    </citation>
    <scope>NUCLEOTIDE SEQUENCE</scope>
    <source>
        <strain evidence="1">MPI-SDFR-AT-0068</strain>
    </source>
</reference>
<evidence type="ECO:0000313" key="1">
    <source>
        <dbReference type="EMBL" id="KAH7232808.1"/>
    </source>
</evidence>
<protein>
    <submittedName>
        <fullName evidence="1">Uncharacterized protein</fullName>
    </submittedName>
</protein>
<dbReference type="AlphaFoldDB" id="A0A8K0RKJ6"/>
<proteinExistence type="predicted"/>
<sequence length="245" mass="27798">MAMNLPSETYSPFKTFSHSETSSPRDVPIRRDITPILIEGLLLKSPESELSFFDTSTWGELLKERENTTFDLIEFPELVICIACGCESLGYQDACLKSSCSRGIQLHIRSTGVQFSYHSPGLNETGAQCLAIHDYNQRLTELMKPFVGAATCRYNENIFLKISKFLFPYPADIGDVSDEAIRDLFWDEGLMMIRVKDYVKIAAARCLNFKGIKAKQGTKLAQGHQTSCWDNDLDWVHDHDLRGRR</sequence>
<keyword evidence="2" id="KW-1185">Reference proteome</keyword>
<evidence type="ECO:0000313" key="2">
    <source>
        <dbReference type="Proteomes" id="UP000813427"/>
    </source>
</evidence>
<name>A0A8K0RKJ6_9HYPO</name>